<evidence type="ECO:0000256" key="7">
    <source>
        <dbReference type="HAMAP-Rule" id="MF_00966"/>
    </source>
</evidence>
<comment type="caution">
    <text evidence="7">Lacks conserved residue(s) required for the propagation of feature annotation.</text>
</comment>
<name>A0A1U9Z8E5_9HYPH</name>
<dbReference type="SUPFAM" id="SSF55347">
    <property type="entry name" value="Glyceraldehyde-3-phosphate dehydrogenase-like, C-terminal domain"/>
    <property type="match status" value="1"/>
</dbReference>
<evidence type="ECO:0000256" key="8">
    <source>
        <dbReference type="SAM" id="MobiDB-lite"/>
    </source>
</evidence>
<protein>
    <recommendedName>
        <fullName evidence="7">Glucose-6-phosphate 1-dehydrogenase</fullName>
        <shortName evidence="7">G6PD</shortName>
        <ecNumber evidence="7">1.1.1.49</ecNumber>
    </recommendedName>
</protein>
<dbReference type="Pfam" id="PF00479">
    <property type="entry name" value="G6PD_N"/>
    <property type="match status" value="1"/>
</dbReference>
<dbReference type="PIRSF" id="PIRSF000110">
    <property type="entry name" value="G6PD"/>
    <property type="match status" value="1"/>
</dbReference>
<comment type="catalytic activity">
    <reaction evidence="7">
        <text>D-glucose 6-phosphate + NADP(+) = 6-phospho-D-glucono-1,5-lactone + NADPH + H(+)</text>
        <dbReference type="Rhea" id="RHEA:15841"/>
        <dbReference type="ChEBI" id="CHEBI:15378"/>
        <dbReference type="ChEBI" id="CHEBI:57783"/>
        <dbReference type="ChEBI" id="CHEBI:57955"/>
        <dbReference type="ChEBI" id="CHEBI:58349"/>
        <dbReference type="ChEBI" id="CHEBI:61548"/>
        <dbReference type="EC" id="1.1.1.49"/>
    </reaction>
</comment>
<dbReference type="Proteomes" id="UP000191135">
    <property type="component" value="Plasmid pMM593"/>
</dbReference>
<dbReference type="GO" id="GO:0009051">
    <property type="term" value="P:pentose-phosphate shunt, oxidative branch"/>
    <property type="evidence" value="ECO:0007669"/>
    <property type="project" value="TreeGrafter"/>
</dbReference>
<sequence>MTEQKSDALVVFGVTGDLAHKMIFPSLYAMVKRGALVTPVIGVAFDDWTLDQLIARARDAVETHVETIDEAVFAKFTGLLSYVSGDYRSQSTFDTLRETLGDAKSPLYYLAIPPSLFETVAGGLDKAGIASGARLMVEKPFGRDLESAEALNAVLHTVFEEDAIFRIDHFLGKEAIQNLLYFRFANAFLEPVWNRDHIDSVQITMAEDFGVSGRGKFYDEVGCIRDVIQNHLVNVLLLLAMEPPVTGSSDDLVDEKVQILKAIPPLTHEDVVRGQFDGYLDEPGVAAGSTTETFAAVRFHLNTWRWSGVPFFIRAGKNLPVHATEVVVRFKRPPIALFDTVEHSSANYVRFRLGPEIAIGLGARRKSPGEDMRGEAVELAAVDDGVGDLAPYDRLIGDAMAGRRELFTREDAAELAWTIFEPILDDKAQPETYKPGTWGTEKMTRFAPPGGWFDPAQS</sequence>
<feature type="domain" description="Glucose-6-phosphate dehydrogenase NAD-binding" evidence="9">
    <location>
        <begin position="10"/>
        <end position="178"/>
    </location>
</feature>
<comment type="similarity">
    <text evidence="2 7">Belongs to the glucose-6-phosphate dehydrogenase family.</text>
</comment>
<evidence type="ECO:0000256" key="6">
    <source>
        <dbReference type="ARBA" id="ARBA00023277"/>
    </source>
</evidence>
<proteinExistence type="inferred from homology"/>
<dbReference type="InterPro" id="IPR001282">
    <property type="entry name" value="G6P_DH"/>
</dbReference>
<feature type="binding site" evidence="7">
    <location>
        <position position="226"/>
    </location>
    <ligand>
        <name>substrate</name>
    </ligand>
</feature>
<feature type="domain" description="Glucose-6-phosphate dehydrogenase C-terminal" evidence="10">
    <location>
        <begin position="181"/>
        <end position="446"/>
    </location>
</feature>
<evidence type="ECO:0000313" key="11">
    <source>
        <dbReference type="EMBL" id="AQZ53989.1"/>
    </source>
</evidence>
<dbReference type="SUPFAM" id="SSF51735">
    <property type="entry name" value="NAD(P)-binding Rossmann-fold domains"/>
    <property type="match status" value="1"/>
</dbReference>
<feature type="active site" description="Proton acceptor" evidence="7">
    <location>
        <position position="231"/>
    </location>
</feature>
<feature type="region of interest" description="Disordered" evidence="8">
    <location>
        <begin position="431"/>
        <end position="458"/>
    </location>
</feature>
<dbReference type="KEGG" id="mmed:Mame_04697"/>
<dbReference type="EMBL" id="CP020331">
    <property type="protein sequence ID" value="AQZ53989.1"/>
    <property type="molecule type" value="Genomic_DNA"/>
</dbReference>
<feature type="binding site" evidence="7">
    <location>
        <position position="139"/>
    </location>
    <ligand>
        <name>NADP(+)</name>
        <dbReference type="ChEBI" id="CHEBI:58349"/>
    </ligand>
</feature>
<dbReference type="Pfam" id="PF02781">
    <property type="entry name" value="G6PD_C"/>
    <property type="match status" value="1"/>
</dbReference>
<keyword evidence="4 7" id="KW-0521">NADP</keyword>
<evidence type="ECO:0000259" key="9">
    <source>
        <dbReference type="Pfam" id="PF00479"/>
    </source>
</evidence>
<dbReference type="NCBIfam" id="TIGR00871">
    <property type="entry name" value="zwf"/>
    <property type="match status" value="1"/>
</dbReference>
<dbReference type="HAMAP" id="MF_00966">
    <property type="entry name" value="G6PD"/>
    <property type="match status" value="1"/>
</dbReference>
<organism evidence="11 12">
    <name type="scientific">Martelella mediterranea DSM 17316</name>
    <dbReference type="NCBI Taxonomy" id="1122214"/>
    <lineage>
        <taxon>Bacteria</taxon>
        <taxon>Pseudomonadati</taxon>
        <taxon>Pseudomonadota</taxon>
        <taxon>Alphaproteobacteria</taxon>
        <taxon>Hyphomicrobiales</taxon>
        <taxon>Aurantimonadaceae</taxon>
        <taxon>Martelella</taxon>
    </lineage>
</organism>
<dbReference type="InterPro" id="IPR022674">
    <property type="entry name" value="G6P_DH_NAD-bd"/>
</dbReference>
<dbReference type="PRINTS" id="PR00079">
    <property type="entry name" value="G6PDHDRGNASE"/>
</dbReference>
<reference evidence="11 12" key="1">
    <citation type="submission" date="2017-03" db="EMBL/GenBank/DDBJ databases">
        <title>Foreign affairs: Plasmid Transfer between Roseobacters and Rhizobia.</title>
        <authorList>
            <person name="Bartling P."/>
            <person name="Bunk B."/>
            <person name="Overmann J."/>
            <person name="Brinkmann H."/>
            <person name="Petersen J."/>
        </authorList>
    </citation>
    <scope>NUCLEOTIDE SEQUENCE [LARGE SCALE GENOMIC DNA]</scope>
    <source>
        <strain evidence="11 12">MACL11</strain>
        <plasmid evidence="12">Plasmid pmm593</plasmid>
    </source>
</reference>
<dbReference type="AlphaFoldDB" id="A0A1U9Z8E5"/>
<dbReference type="InterPro" id="IPR019796">
    <property type="entry name" value="G6P_DH_AS"/>
</dbReference>
<comment type="function">
    <text evidence="7">Catalyzes the oxidation of glucose 6-phosphate to 6-phosphogluconolactone.</text>
</comment>
<dbReference type="GO" id="GO:0005829">
    <property type="term" value="C:cytosol"/>
    <property type="evidence" value="ECO:0007669"/>
    <property type="project" value="TreeGrafter"/>
</dbReference>
<keyword evidence="11" id="KW-0614">Plasmid</keyword>
<keyword evidence="12" id="KW-1185">Reference proteome</keyword>
<keyword evidence="5 7" id="KW-0560">Oxidoreductase</keyword>
<dbReference type="GO" id="GO:0004345">
    <property type="term" value="F:glucose-6-phosphate dehydrogenase activity"/>
    <property type="evidence" value="ECO:0007669"/>
    <property type="project" value="UniProtKB-UniRule"/>
</dbReference>
<dbReference type="GO" id="GO:0050661">
    <property type="term" value="F:NADP binding"/>
    <property type="evidence" value="ECO:0007669"/>
    <property type="project" value="UniProtKB-UniRule"/>
</dbReference>
<accession>A0A1U9Z8E5</accession>
<dbReference type="Gene3D" id="3.40.50.720">
    <property type="entry name" value="NAD(P)-binding Rossmann-like Domain"/>
    <property type="match status" value="1"/>
</dbReference>
<keyword evidence="3 7" id="KW-0313">Glucose metabolism</keyword>
<evidence type="ECO:0000259" key="10">
    <source>
        <dbReference type="Pfam" id="PF02781"/>
    </source>
</evidence>
<feature type="binding site" evidence="7">
    <location>
        <position position="173"/>
    </location>
    <ligand>
        <name>substrate</name>
    </ligand>
</feature>
<comment type="pathway">
    <text evidence="1 7">Carbohydrate degradation; pentose phosphate pathway; D-ribulose 5-phosphate from D-glucose 6-phosphate (oxidative stage): step 1/3.</text>
</comment>
<dbReference type="PROSITE" id="PS00069">
    <property type="entry name" value="G6P_DEHYDROGENASE"/>
    <property type="match status" value="1"/>
</dbReference>
<gene>
    <name evidence="11" type="primary">zwf_2</name>
    <name evidence="7" type="synonym">zwf</name>
    <name evidence="11" type="ORF">Mame_04697</name>
</gene>
<dbReference type="PANTHER" id="PTHR23429">
    <property type="entry name" value="GLUCOSE-6-PHOSPHATE 1-DEHYDROGENASE G6PD"/>
    <property type="match status" value="1"/>
</dbReference>
<dbReference type="UniPathway" id="UPA00115">
    <property type="reaction ID" value="UER00408"/>
</dbReference>
<feature type="binding site" evidence="7">
    <location>
        <position position="317"/>
    </location>
    <ligand>
        <name>substrate</name>
    </ligand>
</feature>
<dbReference type="InterPro" id="IPR036291">
    <property type="entry name" value="NAD(P)-bd_dom_sf"/>
</dbReference>
<dbReference type="PANTHER" id="PTHR23429:SF0">
    <property type="entry name" value="GLUCOSE-6-PHOSPHATE 1-DEHYDROGENASE"/>
    <property type="match status" value="1"/>
</dbReference>
<evidence type="ECO:0000256" key="5">
    <source>
        <dbReference type="ARBA" id="ARBA00023002"/>
    </source>
</evidence>
<evidence type="ECO:0000256" key="4">
    <source>
        <dbReference type="ARBA" id="ARBA00022857"/>
    </source>
</evidence>
<dbReference type="eggNOG" id="COG0364">
    <property type="taxonomic scope" value="Bacteria"/>
</dbReference>
<evidence type="ECO:0000256" key="3">
    <source>
        <dbReference type="ARBA" id="ARBA00022526"/>
    </source>
</evidence>
<dbReference type="EC" id="1.1.1.49" evidence="7"/>
<keyword evidence="6 7" id="KW-0119">Carbohydrate metabolism</keyword>
<evidence type="ECO:0000313" key="12">
    <source>
        <dbReference type="Proteomes" id="UP000191135"/>
    </source>
</evidence>
<feature type="binding site" evidence="7">
    <location>
        <position position="207"/>
    </location>
    <ligand>
        <name>substrate</name>
    </ligand>
</feature>
<evidence type="ECO:0000256" key="2">
    <source>
        <dbReference type="ARBA" id="ARBA00009975"/>
    </source>
</evidence>
<dbReference type="NCBIfam" id="NF009492">
    <property type="entry name" value="PRK12853.1-3"/>
    <property type="match status" value="1"/>
</dbReference>
<dbReference type="GO" id="GO:0006006">
    <property type="term" value="P:glucose metabolic process"/>
    <property type="evidence" value="ECO:0007669"/>
    <property type="project" value="UniProtKB-KW"/>
</dbReference>
<dbReference type="RefSeq" id="WP_018064005.1">
    <property type="nucleotide sequence ID" value="NZ_AQWH01000005.1"/>
</dbReference>
<dbReference type="OrthoDB" id="9802739at2"/>
<evidence type="ECO:0000256" key="1">
    <source>
        <dbReference type="ARBA" id="ARBA00004937"/>
    </source>
</evidence>
<feature type="binding site" evidence="7">
    <location>
        <position position="169"/>
    </location>
    <ligand>
        <name>substrate</name>
    </ligand>
</feature>
<geneLocation type="plasmid" evidence="12">
    <name>pmm593</name>
</geneLocation>
<dbReference type="Gene3D" id="3.30.360.10">
    <property type="entry name" value="Dihydrodipicolinate Reductase, domain 2"/>
    <property type="match status" value="1"/>
</dbReference>
<dbReference type="InterPro" id="IPR022675">
    <property type="entry name" value="G6P_DH_C"/>
</dbReference>